<keyword evidence="2" id="KW-0732">Signal</keyword>
<feature type="signal peptide" evidence="2">
    <location>
        <begin position="1"/>
        <end position="21"/>
    </location>
</feature>
<feature type="compositionally biased region" description="Basic residues" evidence="1">
    <location>
        <begin position="638"/>
        <end position="647"/>
    </location>
</feature>
<sequence>MFRNPVLLLTILVSIVQNSVSNEFKLLNIFEDLIQSIPGFQEEFPVKNNDDQNPNEAKDFDAKLKKYKDLGISVEIEEGTGVIPELWGTDAPLEAVSANSDKIAKDNDAQKRINNFIANEKHLTDLDLYDSKPQYNSESKDNYNIAFDDGISTTLHSRQDIQVLEEAVPFYSYYDYDKFFSYTTINSYEYLQKNKKSLPNIFYKSRNFVPDFNKMSKTQSNNFLYYRDKNSQKFNAKSKQFVQKRDKIVSFIQEHDLKDKRPYSENKKLLPLQFWPPLEKHGRKLHSKNRYNSFEKRPPHFKHRKNSKRINTTFDNVPSKDAIEATTKINPKIVQIYEKLEEHGKDNELREVSTLETDSESRSSNFVKFNDAVEKMGKKQKVKERSYLLLEGNKAYKIPIGYNQENNNQNSGKPLPSMNQSETTESDLSLIDLNSPQIRKPKNRENNRISNDFSHIRNKLPPSHHSNISNDKLLKCLDQSESSENNLSINISNVEYSSEELRNNVTEKQNFEQNLERSQNLKFYSAKSYAKYKRLIDLNPEFSSKSSIPVLIQKNVANDSEKYPKSQIKNVFQPEKDYLKNIMIHKSVSSDVPESSSDSCQSDPKNNLKYFERRMATKQSNRLLTESKSSIPRWVKAPCHKKRRQQS</sequence>
<organism evidence="3 4">
    <name type="scientific">Caerostris darwini</name>
    <dbReference type="NCBI Taxonomy" id="1538125"/>
    <lineage>
        <taxon>Eukaryota</taxon>
        <taxon>Metazoa</taxon>
        <taxon>Ecdysozoa</taxon>
        <taxon>Arthropoda</taxon>
        <taxon>Chelicerata</taxon>
        <taxon>Arachnida</taxon>
        <taxon>Araneae</taxon>
        <taxon>Araneomorphae</taxon>
        <taxon>Entelegynae</taxon>
        <taxon>Araneoidea</taxon>
        <taxon>Araneidae</taxon>
        <taxon>Caerostris</taxon>
    </lineage>
</organism>
<gene>
    <name evidence="3" type="ORF">CDAR_597371</name>
</gene>
<comment type="caution">
    <text evidence="3">The sequence shown here is derived from an EMBL/GenBank/DDBJ whole genome shotgun (WGS) entry which is preliminary data.</text>
</comment>
<name>A0AAV4VQK6_9ARAC</name>
<dbReference type="Proteomes" id="UP001054837">
    <property type="component" value="Unassembled WGS sequence"/>
</dbReference>
<feature type="compositionally biased region" description="Polar residues" evidence="1">
    <location>
        <begin position="403"/>
        <end position="437"/>
    </location>
</feature>
<feature type="region of interest" description="Disordered" evidence="1">
    <location>
        <begin position="401"/>
        <end position="467"/>
    </location>
</feature>
<reference evidence="3 4" key="1">
    <citation type="submission" date="2021-06" db="EMBL/GenBank/DDBJ databases">
        <title>Caerostris darwini draft genome.</title>
        <authorList>
            <person name="Kono N."/>
            <person name="Arakawa K."/>
        </authorList>
    </citation>
    <scope>NUCLEOTIDE SEQUENCE [LARGE SCALE GENOMIC DNA]</scope>
</reference>
<dbReference type="AlphaFoldDB" id="A0AAV4VQK6"/>
<feature type="region of interest" description="Disordered" evidence="1">
    <location>
        <begin position="619"/>
        <end position="647"/>
    </location>
</feature>
<feature type="compositionally biased region" description="Polar residues" evidence="1">
    <location>
        <begin position="619"/>
        <end position="630"/>
    </location>
</feature>
<evidence type="ECO:0000313" key="3">
    <source>
        <dbReference type="EMBL" id="GIY72044.1"/>
    </source>
</evidence>
<protein>
    <submittedName>
        <fullName evidence="3">Uncharacterized protein</fullName>
    </submittedName>
</protein>
<feature type="chain" id="PRO_5043876161" evidence="2">
    <location>
        <begin position="22"/>
        <end position="647"/>
    </location>
</feature>
<evidence type="ECO:0000256" key="2">
    <source>
        <dbReference type="SAM" id="SignalP"/>
    </source>
</evidence>
<accession>A0AAV4VQK6</accession>
<proteinExistence type="predicted"/>
<dbReference type="EMBL" id="BPLQ01013437">
    <property type="protein sequence ID" value="GIY72044.1"/>
    <property type="molecule type" value="Genomic_DNA"/>
</dbReference>
<evidence type="ECO:0000313" key="4">
    <source>
        <dbReference type="Proteomes" id="UP001054837"/>
    </source>
</evidence>
<keyword evidence="4" id="KW-1185">Reference proteome</keyword>
<evidence type="ECO:0000256" key="1">
    <source>
        <dbReference type="SAM" id="MobiDB-lite"/>
    </source>
</evidence>